<sequence length="125" mass="12230">MKNLVAALVLAGAALFGLTACSAPAAPAAQSSISADAVVIDVRTPGEYAAGHLEGAMNIDVQASDFDSQVSALPADGDYVVYCKSGNRSAAAAARLAELGFTSVTDAGGMSAAAVSTGLPVVTTP</sequence>
<evidence type="ECO:0000256" key="1">
    <source>
        <dbReference type="SAM" id="SignalP"/>
    </source>
</evidence>
<dbReference type="PANTHER" id="PTHR45431:SF3">
    <property type="entry name" value="RHODANESE-LIKE DOMAIN-CONTAINING PROTEIN 15, CHLOROPLASTIC"/>
    <property type="match status" value="1"/>
</dbReference>
<dbReference type="PROSITE" id="PS51257">
    <property type="entry name" value="PROKAR_LIPOPROTEIN"/>
    <property type="match status" value="1"/>
</dbReference>
<dbReference type="AlphaFoldDB" id="A0A4R8XXF3"/>
<dbReference type="OrthoDB" id="9800872at2"/>
<feature type="domain" description="Rhodanese" evidence="2">
    <location>
        <begin position="33"/>
        <end position="123"/>
    </location>
</feature>
<dbReference type="Pfam" id="PF00581">
    <property type="entry name" value="Rhodanese"/>
    <property type="match status" value="1"/>
</dbReference>
<proteinExistence type="predicted"/>
<dbReference type="EMBL" id="SOGN01000005">
    <property type="protein sequence ID" value="TFC84200.1"/>
    <property type="molecule type" value="Genomic_DNA"/>
</dbReference>
<reference evidence="3 4" key="1">
    <citation type="submission" date="2019-03" db="EMBL/GenBank/DDBJ databases">
        <title>Genomics of glacier-inhabiting Cryobacterium strains.</title>
        <authorList>
            <person name="Liu Q."/>
            <person name="Xin Y.-H."/>
        </authorList>
    </citation>
    <scope>NUCLEOTIDE SEQUENCE [LARGE SCALE GENOMIC DNA]</scope>
    <source>
        <strain evidence="3 4">TMT2-48-2</strain>
    </source>
</reference>
<comment type="caution">
    <text evidence="3">The sequence shown here is derived from an EMBL/GenBank/DDBJ whole genome shotgun (WGS) entry which is preliminary data.</text>
</comment>
<dbReference type="RefSeq" id="WP_134368451.1">
    <property type="nucleotide sequence ID" value="NZ_SOGN01000005.1"/>
</dbReference>
<keyword evidence="1" id="KW-0732">Signal</keyword>
<dbReference type="PANTHER" id="PTHR45431">
    <property type="entry name" value="RHODANESE-LIKE DOMAIN-CONTAINING PROTEIN 15, CHLOROPLASTIC"/>
    <property type="match status" value="1"/>
</dbReference>
<organism evidence="3 4">
    <name type="scientific">Cryobacterium cheniae</name>
    <dbReference type="NCBI Taxonomy" id="1259262"/>
    <lineage>
        <taxon>Bacteria</taxon>
        <taxon>Bacillati</taxon>
        <taxon>Actinomycetota</taxon>
        <taxon>Actinomycetes</taxon>
        <taxon>Micrococcales</taxon>
        <taxon>Microbacteriaceae</taxon>
        <taxon>Cryobacterium</taxon>
    </lineage>
</organism>
<gene>
    <name evidence="3" type="ORF">E3T23_00415</name>
</gene>
<dbReference type="SMART" id="SM00450">
    <property type="entry name" value="RHOD"/>
    <property type="match status" value="1"/>
</dbReference>
<accession>A0A4R8XXF3</accession>
<name>A0A4R8XXF3_9MICO</name>
<dbReference type="PROSITE" id="PS50206">
    <property type="entry name" value="RHODANESE_3"/>
    <property type="match status" value="1"/>
</dbReference>
<dbReference type="InterPro" id="IPR001763">
    <property type="entry name" value="Rhodanese-like_dom"/>
</dbReference>
<dbReference type="InterPro" id="IPR052367">
    <property type="entry name" value="Thiosulfate_ST/Rhodanese-like"/>
</dbReference>
<feature type="signal peptide" evidence="1">
    <location>
        <begin position="1"/>
        <end position="25"/>
    </location>
</feature>
<dbReference type="InterPro" id="IPR036873">
    <property type="entry name" value="Rhodanese-like_dom_sf"/>
</dbReference>
<dbReference type="SUPFAM" id="SSF52821">
    <property type="entry name" value="Rhodanese/Cell cycle control phosphatase"/>
    <property type="match status" value="1"/>
</dbReference>
<feature type="chain" id="PRO_5020895032" evidence="1">
    <location>
        <begin position="26"/>
        <end position="125"/>
    </location>
</feature>
<dbReference type="Proteomes" id="UP000298433">
    <property type="component" value="Unassembled WGS sequence"/>
</dbReference>
<evidence type="ECO:0000313" key="4">
    <source>
        <dbReference type="Proteomes" id="UP000298433"/>
    </source>
</evidence>
<keyword evidence="4" id="KW-1185">Reference proteome</keyword>
<dbReference type="CDD" id="cd00158">
    <property type="entry name" value="RHOD"/>
    <property type="match status" value="1"/>
</dbReference>
<dbReference type="Gene3D" id="3.40.250.10">
    <property type="entry name" value="Rhodanese-like domain"/>
    <property type="match status" value="1"/>
</dbReference>
<evidence type="ECO:0000313" key="3">
    <source>
        <dbReference type="EMBL" id="TFC84200.1"/>
    </source>
</evidence>
<evidence type="ECO:0000259" key="2">
    <source>
        <dbReference type="PROSITE" id="PS50206"/>
    </source>
</evidence>
<protein>
    <submittedName>
        <fullName evidence="3">Rhodanese-like domain-containing protein</fullName>
    </submittedName>
</protein>